<dbReference type="Gene3D" id="3.40.50.2300">
    <property type="match status" value="1"/>
</dbReference>
<feature type="domain" description="Response regulatory" evidence="6">
    <location>
        <begin position="3"/>
        <end position="119"/>
    </location>
</feature>
<feature type="modified residue" description="4-aspartylphosphate" evidence="4">
    <location>
        <position position="54"/>
    </location>
</feature>
<sequence>MTRLLIVDDEQIERDGLQAILRKGFPELDIAQAKNGKIAVEMAAELQPDLILMDIKMPGMNGLEAIEHISKDQPGIKFVMVTAYDTFDYARSAIKLGVKDYLLKPSKASEIVATVGKVLGQIEEERMSAETSKRQEDALRKVLPVIEADIVTQLLFDHVHEVHLDELVGLLGESAGGEPFAMCVLLPQGAEGLYAAIREKARQAGGGWVGAMYGRHIPVIAFRDPARSYRSQALALARELLSVADAGGIGGTSPGPGLSGAAGGSFVGIGGVCHSLDQIRQSYQEALIASSDPTVPVKYRFYADTPALGMVREGLSAKQWERQFFDRIRLGEWERIEADVQEVLRRCESEGADLLLGQQRALELLWLASRVLLEMGVETESPLFSVQARDYRQLRAETDLLLARMRHAFETHQERIKPDAIQQIRQYVYEHSHEDISLEAIGKRVGLSPFYISKLFKEQLGVNYIDFLTECRIDKAKKLMGDPERSLKEITFEVGYHDPNYFSKVFKKMCDVSPTEYRKTLLGKRGS</sequence>
<dbReference type="InterPro" id="IPR011006">
    <property type="entry name" value="CheY-like_superfamily"/>
</dbReference>
<organism evidence="7 8">
    <name type="scientific">Cohnella hashimotonis</name>
    <dbReference type="NCBI Taxonomy" id="2826895"/>
    <lineage>
        <taxon>Bacteria</taxon>
        <taxon>Bacillati</taxon>
        <taxon>Bacillota</taxon>
        <taxon>Bacilli</taxon>
        <taxon>Bacillales</taxon>
        <taxon>Paenibacillaceae</taxon>
        <taxon>Cohnella</taxon>
    </lineage>
</organism>
<dbReference type="PANTHER" id="PTHR43280">
    <property type="entry name" value="ARAC-FAMILY TRANSCRIPTIONAL REGULATOR"/>
    <property type="match status" value="1"/>
</dbReference>
<dbReference type="SMART" id="SM00448">
    <property type="entry name" value="REC"/>
    <property type="match status" value="1"/>
</dbReference>
<evidence type="ECO:0000256" key="4">
    <source>
        <dbReference type="PROSITE-ProRule" id="PRU00169"/>
    </source>
</evidence>
<dbReference type="InterPro" id="IPR018062">
    <property type="entry name" value="HTH_AraC-typ_CS"/>
</dbReference>
<dbReference type="InterPro" id="IPR009057">
    <property type="entry name" value="Homeodomain-like_sf"/>
</dbReference>
<keyword evidence="4" id="KW-0597">Phosphoprotein</keyword>
<dbReference type="SMART" id="SM00342">
    <property type="entry name" value="HTH_ARAC"/>
    <property type="match status" value="1"/>
</dbReference>
<keyword evidence="8" id="KW-1185">Reference proteome</keyword>
<dbReference type="CDD" id="cd17536">
    <property type="entry name" value="REC_YesN-like"/>
    <property type="match status" value="1"/>
</dbReference>
<dbReference type="SUPFAM" id="SSF46689">
    <property type="entry name" value="Homeodomain-like"/>
    <property type="match status" value="2"/>
</dbReference>
<dbReference type="InterPro" id="IPR041522">
    <property type="entry name" value="CdaR_GGDEF"/>
</dbReference>
<dbReference type="Pfam" id="PF12833">
    <property type="entry name" value="HTH_18"/>
    <property type="match status" value="1"/>
</dbReference>
<keyword evidence="3" id="KW-0804">Transcription</keyword>
<evidence type="ECO:0000259" key="5">
    <source>
        <dbReference type="PROSITE" id="PS01124"/>
    </source>
</evidence>
<keyword evidence="2" id="KW-0238">DNA-binding</keyword>
<evidence type="ECO:0000256" key="1">
    <source>
        <dbReference type="ARBA" id="ARBA00023015"/>
    </source>
</evidence>
<reference evidence="7" key="1">
    <citation type="submission" date="2023-04" db="EMBL/GenBank/DDBJ databases">
        <title>Comparative genomic analysis of Cohnella hashimotonis sp. nov., isolated from the International Space Station.</title>
        <authorList>
            <person name="Venkateswaran K."/>
            <person name="Simpson A."/>
        </authorList>
    </citation>
    <scope>NUCLEOTIDE SEQUENCE</scope>
    <source>
        <strain evidence="7">F6_2S_P_1</strain>
    </source>
</reference>
<dbReference type="Proteomes" id="UP001161691">
    <property type="component" value="Unassembled WGS sequence"/>
</dbReference>
<proteinExistence type="predicted"/>
<dbReference type="SUPFAM" id="SSF52172">
    <property type="entry name" value="CheY-like"/>
    <property type="match status" value="1"/>
</dbReference>
<dbReference type="PROSITE" id="PS50110">
    <property type="entry name" value="RESPONSE_REGULATORY"/>
    <property type="match status" value="1"/>
</dbReference>
<dbReference type="Gene3D" id="1.10.10.60">
    <property type="entry name" value="Homeodomain-like"/>
    <property type="match status" value="2"/>
</dbReference>
<dbReference type="InterPro" id="IPR001789">
    <property type="entry name" value="Sig_transdc_resp-reg_receiver"/>
</dbReference>
<keyword evidence="1" id="KW-0805">Transcription regulation</keyword>
<evidence type="ECO:0000313" key="7">
    <source>
        <dbReference type="EMBL" id="MDI4647692.1"/>
    </source>
</evidence>
<dbReference type="EMBL" id="JAGRPV010000001">
    <property type="protein sequence ID" value="MDI4647692.1"/>
    <property type="molecule type" value="Genomic_DNA"/>
</dbReference>
<evidence type="ECO:0000256" key="2">
    <source>
        <dbReference type="ARBA" id="ARBA00023125"/>
    </source>
</evidence>
<protein>
    <submittedName>
        <fullName evidence="7">Response regulator</fullName>
    </submittedName>
</protein>
<dbReference type="PRINTS" id="PR00032">
    <property type="entry name" value="HTHARAC"/>
</dbReference>
<evidence type="ECO:0000259" key="6">
    <source>
        <dbReference type="PROSITE" id="PS50110"/>
    </source>
</evidence>
<dbReference type="Pfam" id="PF00072">
    <property type="entry name" value="Response_reg"/>
    <property type="match status" value="1"/>
</dbReference>
<dbReference type="PROSITE" id="PS01124">
    <property type="entry name" value="HTH_ARAC_FAMILY_2"/>
    <property type="match status" value="1"/>
</dbReference>
<comment type="caution">
    <text evidence="7">The sequence shown here is derived from an EMBL/GenBank/DDBJ whole genome shotgun (WGS) entry which is preliminary data.</text>
</comment>
<name>A0ABT6TLH4_9BACL</name>
<dbReference type="Pfam" id="PF17853">
    <property type="entry name" value="GGDEF_2"/>
    <property type="match status" value="1"/>
</dbReference>
<evidence type="ECO:0000313" key="8">
    <source>
        <dbReference type="Proteomes" id="UP001161691"/>
    </source>
</evidence>
<dbReference type="InterPro" id="IPR018060">
    <property type="entry name" value="HTH_AraC"/>
</dbReference>
<evidence type="ECO:0000256" key="3">
    <source>
        <dbReference type="ARBA" id="ARBA00023163"/>
    </source>
</evidence>
<accession>A0ABT6TLH4</accession>
<dbReference type="PANTHER" id="PTHR43280:SF2">
    <property type="entry name" value="HTH-TYPE TRANSCRIPTIONAL REGULATOR EXSA"/>
    <property type="match status" value="1"/>
</dbReference>
<dbReference type="PROSITE" id="PS00041">
    <property type="entry name" value="HTH_ARAC_FAMILY_1"/>
    <property type="match status" value="1"/>
</dbReference>
<gene>
    <name evidence="7" type="ORF">KB449_22260</name>
</gene>
<feature type="domain" description="HTH araC/xylS-type" evidence="5">
    <location>
        <begin position="422"/>
        <end position="520"/>
    </location>
</feature>
<dbReference type="InterPro" id="IPR020449">
    <property type="entry name" value="Tscrpt_reg_AraC-type_HTH"/>
</dbReference>
<dbReference type="RefSeq" id="WP_282910442.1">
    <property type="nucleotide sequence ID" value="NZ_JAGRPV010000001.1"/>
</dbReference>